<reference evidence="1" key="1">
    <citation type="submission" date="2013-08" db="EMBL/GenBank/DDBJ databases">
        <authorList>
            <person name="Mendez C."/>
            <person name="Richter M."/>
            <person name="Ferrer M."/>
            <person name="Sanchez J."/>
        </authorList>
    </citation>
    <scope>NUCLEOTIDE SEQUENCE</scope>
</reference>
<sequence>MISRELETEILRLYHAEHWRIGTLARQLNIHHDTVRRVLMQAGIPAAEQSARGSISDPFVPFIQDTLARYPSLRASRLYDMVRERGYPGRPDHFRAIVARYRPRPPAEAYLRLRTLRGEQGQCDWAHFGRFAVGKALRPLMA</sequence>
<evidence type="ECO:0000313" key="1">
    <source>
        <dbReference type="EMBL" id="EQD66643.1"/>
    </source>
</evidence>
<dbReference type="SUPFAM" id="SSF46689">
    <property type="entry name" value="Homeodomain-like"/>
    <property type="match status" value="1"/>
</dbReference>
<dbReference type="PANTHER" id="PTHR35004">
    <property type="entry name" value="TRANSPOSASE RV3428C-RELATED"/>
    <property type="match status" value="1"/>
</dbReference>
<dbReference type="EMBL" id="AUZX01005765">
    <property type="protein sequence ID" value="EQD66643.1"/>
    <property type="molecule type" value="Genomic_DNA"/>
</dbReference>
<gene>
    <name evidence="1" type="ORF">B1A_08049</name>
</gene>
<proteinExistence type="predicted"/>
<dbReference type="AlphaFoldDB" id="T1BDU5"/>
<organism evidence="1">
    <name type="scientific">mine drainage metagenome</name>
    <dbReference type="NCBI Taxonomy" id="410659"/>
    <lineage>
        <taxon>unclassified sequences</taxon>
        <taxon>metagenomes</taxon>
        <taxon>ecological metagenomes</taxon>
    </lineage>
</organism>
<reference evidence="1" key="2">
    <citation type="journal article" date="2014" name="ISME J.">
        <title>Microbial stratification in low pH oxic and suboxic macroscopic growths along an acid mine drainage.</title>
        <authorList>
            <person name="Mendez-Garcia C."/>
            <person name="Mesa V."/>
            <person name="Sprenger R.R."/>
            <person name="Richter M."/>
            <person name="Diez M.S."/>
            <person name="Solano J."/>
            <person name="Bargiela R."/>
            <person name="Golyshina O.V."/>
            <person name="Manteca A."/>
            <person name="Ramos J.L."/>
            <person name="Gallego J.R."/>
            <person name="Llorente I."/>
            <person name="Martins Dos Santos V.A."/>
            <person name="Jensen O.N."/>
            <person name="Pelaez A.I."/>
            <person name="Sanchez J."/>
            <person name="Ferrer M."/>
        </authorList>
    </citation>
    <scope>NUCLEOTIDE SEQUENCE</scope>
</reference>
<accession>T1BDU5</accession>
<feature type="non-terminal residue" evidence="1">
    <location>
        <position position="142"/>
    </location>
</feature>
<dbReference type="InterPro" id="IPR009057">
    <property type="entry name" value="Homeodomain-like_sf"/>
</dbReference>
<comment type="caution">
    <text evidence="1">The sequence shown here is derived from an EMBL/GenBank/DDBJ whole genome shotgun (WGS) entry which is preliminary data.</text>
</comment>
<protein>
    <submittedName>
        <fullName evidence="1">Integrase catalytic region</fullName>
    </submittedName>
</protein>
<name>T1BDU5_9ZZZZ</name>